<dbReference type="GO" id="GO:0005509">
    <property type="term" value="F:calcium ion binding"/>
    <property type="evidence" value="ECO:0007669"/>
    <property type="project" value="InterPro"/>
</dbReference>
<dbReference type="EMBL" id="MVGT01002043">
    <property type="protein sequence ID" value="OVA09877.1"/>
    <property type="molecule type" value="Genomic_DNA"/>
</dbReference>
<keyword evidence="3" id="KW-1185">Reference proteome</keyword>
<protein>
    <submittedName>
        <fullName evidence="2">EF-hand domain</fullName>
    </submittedName>
</protein>
<sequence>MSDGGLTVLDGTRLRAINPCLPESTTGPIITGAQLIEIAESETSSSLFGFSLPENIKSDALKRINLDAVTELDREQASSKLREYVIAVADELKDDPLIVSVLDGNPLRLFLEDEDDFAMLAENLFTDLDTEDKGKISKSETRNALVHMGVEMGVPPFSEFSHLNDILKKHGAEGDEELGQAQFAELLQRVLQDLADALAEKPIVLIQNVKIINGSKLRKFLANEKQLNDVIDKIFQDTDAGKDGRGGCMERIRGFLEKNGPQLGLPPTEANESVVLLFDQVFSDVNNGKKSDGVLGKDDFGVLVKDILENFAEQLDVNPVFHGLEGKRYMSGTLSRIELKTSAIGEGAALPWGQPQIALLPST</sequence>
<dbReference type="OMA" id="TNLMFRE"/>
<dbReference type="AlphaFoldDB" id="A0A200QHJ4"/>
<gene>
    <name evidence="2" type="ORF">BVC80_1751g28</name>
</gene>
<dbReference type="OrthoDB" id="2016045at2759"/>
<dbReference type="PROSITE" id="PS50222">
    <property type="entry name" value="EF_HAND_2"/>
    <property type="match status" value="1"/>
</dbReference>
<proteinExistence type="predicted"/>
<dbReference type="InterPro" id="IPR011992">
    <property type="entry name" value="EF-hand-dom_pair"/>
</dbReference>
<dbReference type="PANTHER" id="PTHR34574:SF3">
    <property type="entry name" value="CALCIUM-BINDING EF HAND FAMILY PROTEIN"/>
    <property type="match status" value="1"/>
</dbReference>
<dbReference type="Gene3D" id="1.10.238.10">
    <property type="entry name" value="EF-hand"/>
    <property type="match status" value="1"/>
</dbReference>
<comment type="caution">
    <text evidence="2">The sequence shown here is derived from an EMBL/GenBank/DDBJ whole genome shotgun (WGS) entry which is preliminary data.</text>
</comment>
<dbReference type="SUPFAM" id="SSF47473">
    <property type="entry name" value="EF-hand"/>
    <property type="match status" value="1"/>
</dbReference>
<dbReference type="STRING" id="56857.A0A200QHJ4"/>
<dbReference type="FunCoup" id="A0A200QHJ4">
    <property type="interactions" value="253"/>
</dbReference>
<evidence type="ECO:0000313" key="2">
    <source>
        <dbReference type="EMBL" id="OVA09877.1"/>
    </source>
</evidence>
<organism evidence="2 3">
    <name type="scientific">Macleaya cordata</name>
    <name type="common">Five-seeded plume-poppy</name>
    <name type="synonym">Bocconia cordata</name>
    <dbReference type="NCBI Taxonomy" id="56857"/>
    <lineage>
        <taxon>Eukaryota</taxon>
        <taxon>Viridiplantae</taxon>
        <taxon>Streptophyta</taxon>
        <taxon>Embryophyta</taxon>
        <taxon>Tracheophyta</taxon>
        <taxon>Spermatophyta</taxon>
        <taxon>Magnoliopsida</taxon>
        <taxon>Ranunculales</taxon>
        <taxon>Papaveraceae</taxon>
        <taxon>Papaveroideae</taxon>
        <taxon>Macleaya</taxon>
    </lineage>
</organism>
<dbReference type="Proteomes" id="UP000195402">
    <property type="component" value="Unassembled WGS sequence"/>
</dbReference>
<name>A0A200QHJ4_MACCD</name>
<dbReference type="PANTHER" id="PTHR34574">
    <property type="entry name" value="CALCIUM-BINDING EF-HAND FAMILY PROTEIN-RELATED"/>
    <property type="match status" value="1"/>
</dbReference>
<dbReference type="InParanoid" id="A0A200QHJ4"/>
<evidence type="ECO:0000259" key="1">
    <source>
        <dbReference type="PROSITE" id="PS50222"/>
    </source>
</evidence>
<dbReference type="InterPro" id="IPR002048">
    <property type="entry name" value="EF_hand_dom"/>
</dbReference>
<feature type="domain" description="EF-hand" evidence="1">
    <location>
        <begin position="116"/>
        <end position="151"/>
    </location>
</feature>
<evidence type="ECO:0000313" key="3">
    <source>
        <dbReference type="Proteomes" id="UP000195402"/>
    </source>
</evidence>
<accession>A0A200QHJ4</accession>
<reference evidence="2 3" key="1">
    <citation type="journal article" date="2017" name="Mol. Plant">
        <title>The Genome of Medicinal Plant Macleaya cordata Provides New Insights into Benzylisoquinoline Alkaloids Metabolism.</title>
        <authorList>
            <person name="Liu X."/>
            <person name="Liu Y."/>
            <person name="Huang P."/>
            <person name="Ma Y."/>
            <person name="Qing Z."/>
            <person name="Tang Q."/>
            <person name="Cao H."/>
            <person name="Cheng P."/>
            <person name="Zheng Y."/>
            <person name="Yuan Z."/>
            <person name="Zhou Y."/>
            <person name="Liu J."/>
            <person name="Tang Z."/>
            <person name="Zhuo Y."/>
            <person name="Zhang Y."/>
            <person name="Yu L."/>
            <person name="Huang J."/>
            <person name="Yang P."/>
            <person name="Peng Q."/>
            <person name="Zhang J."/>
            <person name="Jiang W."/>
            <person name="Zhang Z."/>
            <person name="Lin K."/>
            <person name="Ro D.K."/>
            <person name="Chen X."/>
            <person name="Xiong X."/>
            <person name="Shang Y."/>
            <person name="Huang S."/>
            <person name="Zeng J."/>
        </authorList>
    </citation>
    <scope>NUCLEOTIDE SEQUENCE [LARGE SCALE GENOMIC DNA]</scope>
    <source>
        <strain evidence="3">cv. BLH2017</strain>
        <tissue evidence="2">Root</tissue>
    </source>
</reference>